<gene>
    <name evidence="1" type="primary">Dper\GL26439</name>
    <name evidence="1" type="ORF">Dper_GL26439</name>
</gene>
<dbReference type="SMR" id="B4GSQ8"/>
<dbReference type="AlphaFoldDB" id="B4GSQ8"/>
<dbReference type="PRINTS" id="PR00449">
    <property type="entry name" value="RASTRNSFRMNG"/>
</dbReference>
<dbReference type="OrthoDB" id="5914890at2759"/>
<sequence length="255" mass="29620">MTRFQNCEQELQRLEAEVRTVRILILGDPGVGKSCLTNLLASSAITPTRSSRTVANREWTVQARLHEYPIMGHLPLTPEWTSPSSSERSNQWMFPREPPPASSVIYFVEFYDKNSSVSKSRVDRHPLYKNMDGIVLVYNMKDMESQDHLHDWIYGPLIEISQHRHKKRKRILDRHHVPILVVGTMLDTLRTRPLRRFGTIAHQLGAEEIFLNCLNPDLMAEKTRNYGKVCQFLNRAVDFKMCNSEMNTLRQICMP</sequence>
<dbReference type="STRING" id="7234.B4GSQ8"/>
<dbReference type="InterPro" id="IPR027417">
    <property type="entry name" value="P-loop_NTPase"/>
</dbReference>
<protein>
    <submittedName>
        <fullName evidence="1">GL26439</fullName>
    </submittedName>
</protein>
<name>B4GSQ8_DROPE</name>
<accession>B4GSQ8</accession>
<dbReference type="OMA" id="DRHHVPI"/>
<proteinExistence type="predicted"/>
<dbReference type="HOGENOM" id="CLU_1300835_0_0_1"/>
<dbReference type="EMBL" id="CH479189">
    <property type="protein sequence ID" value="EDW25417.1"/>
    <property type="molecule type" value="Genomic_DNA"/>
</dbReference>
<evidence type="ECO:0000313" key="1">
    <source>
        <dbReference type="EMBL" id="EDW25417.1"/>
    </source>
</evidence>
<dbReference type="SUPFAM" id="SSF52540">
    <property type="entry name" value="P-loop containing nucleoside triphosphate hydrolases"/>
    <property type="match status" value="1"/>
</dbReference>
<dbReference type="Proteomes" id="UP000008744">
    <property type="component" value="Unassembled WGS sequence"/>
</dbReference>
<dbReference type="eggNOG" id="ENOG502T6Z0">
    <property type="taxonomic scope" value="Eukaryota"/>
</dbReference>
<dbReference type="PhylomeDB" id="B4GSQ8"/>
<dbReference type="KEGG" id="dpe:6596500"/>
<keyword evidence="2" id="KW-1185">Reference proteome</keyword>
<evidence type="ECO:0000313" key="2">
    <source>
        <dbReference type="Proteomes" id="UP000008744"/>
    </source>
</evidence>
<dbReference type="Gene3D" id="3.40.50.300">
    <property type="entry name" value="P-loop containing nucleotide triphosphate hydrolases"/>
    <property type="match status" value="1"/>
</dbReference>
<organism evidence="2">
    <name type="scientific">Drosophila persimilis</name>
    <name type="common">Fruit fly</name>
    <dbReference type="NCBI Taxonomy" id="7234"/>
    <lineage>
        <taxon>Eukaryota</taxon>
        <taxon>Metazoa</taxon>
        <taxon>Ecdysozoa</taxon>
        <taxon>Arthropoda</taxon>
        <taxon>Hexapoda</taxon>
        <taxon>Insecta</taxon>
        <taxon>Pterygota</taxon>
        <taxon>Neoptera</taxon>
        <taxon>Endopterygota</taxon>
        <taxon>Diptera</taxon>
        <taxon>Brachycera</taxon>
        <taxon>Muscomorpha</taxon>
        <taxon>Ephydroidea</taxon>
        <taxon>Drosophilidae</taxon>
        <taxon>Drosophila</taxon>
        <taxon>Sophophora</taxon>
    </lineage>
</organism>
<reference evidence="1 2" key="1">
    <citation type="journal article" date="2007" name="Nature">
        <title>Evolution of genes and genomes on the Drosophila phylogeny.</title>
        <authorList>
            <consortium name="Drosophila 12 Genomes Consortium"/>
            <person name="Clark A.G."/>
            <person name="Eisen M.B."/>
            <person name="Smith D.R."/>
            <person name="Bergman C.M."/>
            <person name="Oliver B."/>
            <person name="Markow T.A."/>
            <person name="Kaufman T.C."/>
            <person name="Kellis M."/>
            <person name="Gelbart W."/>
            <person name="Iyer V.N."/>
            <person name="Pollard D.A."/>
            <person name="Sackton T.B."/>
            <person name="Larracuente A.M."/>
            <person name="Singh N.D."/>
            <person name="Abad J.P."/>
            <person name="Abt D.N."/>
            <person name="Adryan B."/>
            <person name="Aguade M."/>
            <person name="Akashi H."/>
            <person name="Anderson W.W."/>
            <person name="Aquadro C.F."/>
            <person name="Ardell D.H."/>
            <person name="Arguello R."/>
            <person name="Artieri C.G."/>
            <person name="Barbash D.A."/>
            <person name="Barker D."/>
            <person name="Barsanti P."/>
            <person name="Batterham P."/>
            <person name="Batzoglou S."/>
            <person name="Begun D."/>
            <person name="Bhutkar A."/>
            <person name="Blanco E."/>
            <person name="Bosak S.A."/>
            <person name="Bradley R.K."/>
            <person name="Brand A.D."/>
            <person name="Brent M.R."/>
            <person name="Brooks A.N."/>
            <person name="Brown R.H."/>
            <person name="Butlin R.K."/>
            <person name="Caggese C."/>
            <person name="Calvi B.R."/>
            <person name="Bernardo de Carvalho A."/>
            <person name="Caspi A."/>
            <person name="Castrezana S."/>
            <person name="Celniker S.E."/>
            <person name="Chang J.L."/>
            <person name="Chapple C."/>
            <person name="Chatterji S."/>
            <person name="Chinwalla A."/>
            <person name="Civetta A."/>
            <person name="Clifton S.W."/>
            <person name="Comeron J.M."/>
            <person name="Costello J.C."/>
            <person name="Coyne J.A."/>
            <person name="Daub J."/>
            <person name="David R.G."/>
            <person name="Delcher A.L."/>
            <person name="Delehaunty K."/>
            <person name="Do C.B."/>
            <person name="Ebling H."/>
            <person name="Edwards K."/>
            <person name="Eickbush T."/>
            <person name="Evans J.D."/>
            <person name="Filipski A."/>
            <person name="Findeiss S."/>
            <person name="Freyhult E."/>
            <person name="Fulton L."/>
            <person name="Fulton R."/>
            <person name="Garcia A.C."/>
            <person name="Gardiner A."/>
            <person name="Garfield D.A."/>
            <person name="Garvin B.E."/>
            <person name="Gibson G."/>
            <person name="Gilbert D."/>
            <person name="Gnerre S."/>
            <person name="Godfrey J."/>
            <person name="Good R."/>
            <person name="Gotea V."/>
            <person name="Gravely B."/>
            <person name="Greenberg A.J."/>
            <person name="Griffiths-Jones S."/>
            <person name="Gross S."/>
            <person name="Guigo R."/>
            <person name="Gustafson E.A."/>
            <person name="Haerty W."/>
            <person name="Hahn M.W."/>
            <person name="Halligan D.L."/>
            <person name="Halpern A.L."/>
            <person name="Halter G.M."/>
            <person name="Han M.V."/>
            <person name="Heger A."/>
            <person name="Hillier L."/>
            <person name="Hinrichs A.S."/>
            <person name="Holmes I."/>
            <person name="Hoskins R.A."/>
            <person name="Hubisz M.J."/>
            <person name="Hultmark D."/>
            <person name="Huntley M.A."/>
            <person name="Jaffe D.B."/>
            <person name="Jagadeeshan S."/>
            <person name="Jeck W.R."/>
            <person name="Johnson J."/>
            <person name="Jones C.D."/>
            <person name="Jordan W.C."/>
            <person name="Karpen G.H."/>
            <person name="Kataoka E."/>
            <person name="Keightley P.D."/>
            <person name="Kheradpour P."/>
            <person name="Kirkness E.F."/>
            <person name="Koerich L.B."/>
            <person name="Kristiansen K."/>
            <person name="Kudrna D."/>
            <person name="Kulathinal R.J."/>
            <person name="Kumar S."/>
            <person name="Kwok R."/>
            <person name="Lander E."/>
            <person name="Langley C.H."/>
            <person name="Lapoint R."/>
            <person name="Lazzaro B.P."/>
            <person name="Lee S.J."/>
            <person name="Levesque L."/>
            <person name="Li R."/>
            <person name="Lin C.F."/>
            <person name="Lin M.F."/>
            <person name="Lindblad-Toh K."/>
            <person name="Llopart A."/>
            <person name="Long M."/>
            <person name="Low L."/>
            <person name="Lozovsky E."/>
            <person name="Lu J."/>
            <person name="Luo M."/>
            <person name="Machado C.A."/>
            <person name="Makalowski W."/>
            <person name="Marzo M."/>
            <person name="Matsuda M."/>
            <person name="Matzkin L."/>
            <person name="McAllister B."/>
            <person name="McBride C.S."/>
            <person name="McKernan B."/>
            <person name="McKernan K."/>
            <person name="Mendez-Lago M."/>
            <person name="Minx P."/>
            <person name="Mollenhauer M.U."/>
            <person name="Montooth K."/>
            <person name="Mount S.M."/>
            <person name="Mu X."/>
            <person name="Myers E."/>
            <person name="Negre B."/>
            <person name="Newfeld S."/>
            <person name="Nielsen R."/>
            <person name="Noor M.A."/>
            <person name="O'Grady P."/>
            <person name="Pachter L."/>
            <person name="Papaceit M."/>
            <person name="Parisi M.J."/>
            <person name="Parisi M."/>
            <person name="Parts L."/>
            <person name="Pedersen J.S."/>
            <person name="Pesole G."/>
            <person name="Phillippy A.M."/>
            <person name="Ponting C.P."/>
            <person name="Pop M."/>
            <person name="Porcelli D."/>
            <person name="Powell J.R."/>
            <person name="Prohaska S."/>
            <person name="Pruitt K."/>
            <person name="Puig M."/>
            <person name="Quesneville H."/>
            <person name="Ram K.R."/>
            <person name="Rand D."/>
            <person name="Rasmussen M.D."/>
            <person name="Reed L.K."/>
            <person name="Reenan R."/>
            <person name="Reily A."/>
            <person name="Remington K.A."/>
            <person name="Rieger T.T."/>
            <person name="Ritchie M.G."/>
            <person name="Robin C."/>
            <person name="Rogers Y.H."/>
            <person name="Rohde C."/>
            <person name="Rozas J."/>
            <person name="Rubenfield M.J."/>
            <person name="Ruiz A."/>
            <person name="Russo S."/>
            <person name="Salzberg S.L."/>
            <person name="Sanchez-Gracia A."/>
            <person name="Saranga D.J."/>
            <person name="Sato H."/>
            <person name="Schaeffer S.W."/>
            <person name="Schatz M.C."/>
            <person name="Schlenke T."/>
            <person name="Schwartz R."/>
            <person name="Segarra C."/>
            <person name="Singh R.S."/>
            <person name="Sirot L."/>
            <person name="Sirota M."/>
            <person name="Sisneros N.B."/>
            <person name="Smith C.D."/>
            <person name="Smith T.F."/>
            <person name="Spieth J."/>
            <person name="Stage D.E."/>
            <person name="Stark A."/>
            <person name="Stephan W."/>
            <person name="Strausberg R.L."/>
            <person name="Strempel S."/>
            <person name="Sturgill D."/>
            <person name="Sutton G."/>
            <person name="Sutton G.G."/>
            <person name="Tao W."/>
            <person name="Teichmann S."/>
            <person name="Tobari Y.N."/>
            <person name="Tomimura Y."/>
            <person name="Tsolas J.M."/>
            <person name="Valente V.L."/>
            <person name="Venter E."/>
            <person name="Venter J.C."/>
            <person name="Vicario S."/>
            <person name="Vieira F.G."/>
            <person name="Vilella A.J."/>
            <person name="Villasante A."/>
            <person name="Walenz B."/>
            <person name="Wang J."/>
            <person name="Wasserman M."/>
            <person name="Watts T."/>
            <person name="Wilson D."/>
            <person name="Wilson R.K."/>
            <person name="Wing R.A."/>
            <person name="Wolfner M.F."/>
            <person name="Wong A."/>
            <person name="Wong G.K."/>
            <person name="Wu C.I."/>
            <person name="Wu G."/>
            <person name="Yamamoto D."/>
            <person name="Yang H.P."/>
            <person name="Yang S.P."/>
            <person name="Yorke J.A."/>
            <person name="Yoshida K."/>
            <person name="Zdobnov E."/>
            <person name="Zhang P."/>
            <person name="Zhang Y."/>
            <person name="Zimin A.V."/>
            <person name="Baldwin J."/>
            <person name="Abdouelleil A."/>
            <person name="Abdulkadir J."/>
            <person name="Abebe A."/>
            <person name="Abera B."/>
            <person name="Abreu J."/>
            <person name="Acer S.C."/>
            <person name="Aftuck L."/>
            <person name="Alexander A."/>
            <person name="An P."/>
            <person name="Anderson E."/>
            <person name="Anderson S."/>
            <person name="Arachi H."/>
            <person name="Azer M."/>
            <person name="Bachantsang P."/>
            <person name="Barry A."/>
            <person name="Bayul T."/>
            <person name="Berlin A."/>
            <person name="Bessette D."/>
            <person name="Bloom T."/>
            <person name="Blye J."/>
            <person name="Boguslavskiy L."/>
            <person name="Bonnet C."/>
            <person name="Boukhgalter B."/>
            <person name="Bourzgui I."/>
            <person name="Brown A."/>
            <person name="Cahill P."/>
            <person name="Channer S."/>
            <person name="Cheshatsang Y."/>
            <person name="Chuda L."/>
            <person name="Citroen M."/>
            <person name="Collymore A."/>
            <person name="Cooke P."/>
            <person name="Costello M."/>
            <person name="D'Aco K."/>
            <person name="Daza R."/>
            <person name="De Haan G."/>
            <person name="DeGray S."/>
            <person name="DeMaso C."/>
            <person name="Dhargay N."/>
            <person name="Dooley K."/>
            <person name="Dooley E."/>
            <person name="Doricent M."/>
            <person name="Dorje P."/>
            <person name="Dorjee K."/>
            <person name="Dupes A."/>
            <person name="Elong R."/>
            <person name="Falk J."/>
            <person name="Farina A."/>
            <person name="Faro S."/>
            <person name="Ferguson D."/>
            <person name="Fisher S."/>
            <person name="Foley C.D."/>
            <person name="Franke A."/>
            <person name="Friedrich D."/>
            <person name="Gadbois L."/>
            <person name="Gearin G."/>
            <person name="Gearin C.R."/>
            <person name="Giannoukos G."/>
            <person name="Goode T."/>
            <person name="Graham J."/>
            <person name="Grandbois E."/>
            <person name="Grewal S."/>
            <person name="Gyaltsen K."/>
            <person name="Hafez N."/>
            <person name="Hagos B."/>
            <person name="Hall J."/>
            <person name="Henson C."/>
            <person name="Hollinger A."/>
            <person name="Honan T."/>
            <person name="Huard M.D."/>
            <person name="Hughes L."/>
            <person name="Hurhula B."/>
            <person name="Husby M.E."/>
            <person name="Kamat A."/>
            <person name="Kanga B."/>
            <person name="Kashin S."/>
            <person name="Khazanovich D."/>
            <person name="Kisner P."/>
            <person name="Lance K."/>
            <person name="Lara M."/>
            <person name="Lee W."/>
            <person name="Lennon N."/>
            <person name="Letendre F."/>
            <person name="LeVine R."/>
            <person name="Lipovsky A."/>
            <person name="Liu X."/>
            <person name="Liu J."/>
            <person name="Liu S."/>
            <person name="Lokyitsang T."/>
            <person name="Lokyitsang Y."/>
            <person name="Lubonja R."/>
            <person name="Lui A."/>
            <person name="MacDonald P."/>
            <person name="Magnisalis V."/>
            <person name="Maru K."/>
            <person name="Matthews C."/>
            <person name="McCusker W."/>
            <person name="McDonough S."/>
            <person name="Mehta T."/>
            <person name="Meldrim J."/>
            <person name="Meneus L."/>
            <person name="Mihai O."/>
            <person name="Mihalev A."/>
            <person name="Mihova T."/>
            <person name="Mittelman R."/>
            <person name="Mlenga V."/>
            <person name="Montmayeur A."/>
            <person name="Mulrain L."/>
            <person name="Navidi A."/>
            <person name="Naylor J."/>
            <person name="Negash T."/>
            <person name="Nguyen T."/>
            <person name="Nguyen N."/>
            <person name="Nicol R."/>
            <person name="Norbu C."/>
            <person name="Norbu N."/>
            <person name="Novod N."/>
            <person name="O'Neill B."/>
            <person name="Osman S."/>
            <person name="Markiewicz E."/>
            <person name="Oyono O.L."/>
            <person name="Patti C."/>
            <person name="Phunkhang P."/>
            <person name="Pierre F."/>
            <person name="Priest M."/>
            <person name="Raghuraman S."/>
            <person name="Rege F."/>
            <person name="Reyes R."/>
            <person name="Rise C."/>
            <person name="Rogov P."/>
            <person name="Ross K."/>
            <person name="Ryan E."/>
            <person name="Settipalli S."/>
            <person name="Shea T."/>
            <person name="Sherpa N."/>
            <person name="Shi L."/>
            <person name="Shih D."/>
            <person name="Sparrow T."/>
            <person name="Spaulding J."/>
            <person name="Stalker J."/>
            <person name="Stange-Thomann N."/>
            <person name="Stavropoulos S."/>
            <person name="Stone C."/>
            <person name="Strader C."/>
            <person name="Tesfaye S."/>
            <person name="Thomson T."/>
            <person name="Thoulutsang Y."/>
            <person name="Thoulutsang D."/>
            <person name="Topham K."/>
            <person name="Topping I."/>
            <person name="Tsamla T."/>
            <person name="Vassiliev H."/>
            <person name="Vo A."/>
            <person name="Wangchuk T."/>
            <person name="Wangdi T."/>
            <person name="Weiand M."/>
            <person name="Wilkinson J."/>
            <person name="Wilson A."/>
            <person name="Yadav S."/>
            <person name="Young G."/>
            <person name="Yu Q."/>
            <person name="Zembek L."/>
            <person name="Zhong D."/>
            <person name="Zimmer A."/>
            <person name="Zwirko Z."/>
            <person name="Jaffe D.B."/>
            <person name="Alvarez P."/>
            <person name="Brockman W."/>
            <person name="Butler J."/>
            <person name="Chin C."/>
            <person name="Gnerre S."/>
            <person name="Grabherr M."/>
            <person name="Kleber M."/>
            <person name="Mauceli E."/>
            <person name="MacCallum I."/>
        </authorList>
    </citation>
    <scope>NUCLEOTIDE SEQUENCE [LARGE SCALE GENOMIC DNA]</scope>
    <source>
        <strain evidence="2">MSH-3 / Tucson 14011-0111.49</strain>
    </source>
</reference>